<dbReference type="GeneTree" id="ENSGT00870000136554"/>
<dbReference type="InterPro" id="IPR036236">
    <property type="entry name" value="Znf_C2H2_sf"/>
</dbReference>
<evidence type="ECO:0000256" key="6">
    <source>
        <dbReference type="ARBA" id="ARBA00023242"/>
    </source>
</evidence>
<dbReference type="InterPro" id="IPR013087">
    <property type="entry name" value="Znf_C2H2_type"/>
</dbReference>
<evidence type="ECO:0000256" key="5">
    <source>
        <dbReference type="ARBA" id="ARBA00022833"/>
    </source>
</evidence>
<dbReference type="GO" id="GO:0005634">
    <property type="term" value="C:nucleus"/>
    <property type="evidence" value="ECO:0007669"/>
    <property type="project" value="UniProtKB-SubCell"/>
</dbReference>
<protein>
    <recommendedName>
        <fullName evidence="8">C2H2-type domain-containing protein</fullName>
    </recommendedName>
</protein>
<dbReference type="Pfam" id="PF00096">
    <property type="entry name" value="zf-C2H2"/>
    <property type="match status" value="1"/>
</dbReference>
<dbReference type="GO" id="GO:0008270">
    <property type="term" value="F:zinc ion binding"/>
    <property type="evidence" value="ECO:0007669"/>
    <property type="project" value="UniProtKB-KW"/>
</dbReference>
<dbReference type="SUPFAM" id="SSF57667">
    <property type="entry name" value="beta-beta-alpha zinc fingers"/>
    <property type="match status" value="1"/>
</dbReference>
<evidence type="ECO:0000259" key="8">
    <source>
        <dbReference type="PROSITE" id="PS50157"/>
    </source>
</evidence>
<keyword evidence="3" id="KW-0677">Repeat</keyword>
<proteinExistence type="predicted"/>
<organism evidence="9 10">
    <name type="scientific">Naja naja</name>
    <name type="common">Indian cobra</name>
    <dbReference type="NCBI Taxonomy" id="35670"/>
    <lineage>
        <taxon>Eukaryota</taxon>
        <taxon>Metazoa</taxon>
        <taxon>Chordata</taxon>
        <taxon>Craniata</taxon>
        <taxon>Vertebrata</taxon>
        <taxon>Euteleostomi</taxon>
        <taxon>Lepidosauria</taxon>
        <taxon>Squamata</taxon>
        <taxon>Bifurcata</taxon>
        <taxon>Unidentata</taxon>
        <taxon>Episquamata</taxon>
        <taxon>Toxicofera</taxon>
        <taxon>Serpentes</taxon>
        <taxon>Colubroidea</taxon>
        <taxon>Elapidae</taxon>
        <taxon>Elapinae</taxon>
        <taxon>Naja</taxon>
    </lineage>
</organism>
<feature type="domain" description="C2H2-type" evidence="8">
    <location>
        <begin position="13"/>
        <end position="42"/>
    </location>
</feature>
<dbReference type="PANTHER" id="PTHR24394">
    <property type="entry name" value="ZINC FINGER PROTEIN"/>
    <property type="match status" value="1"/>
</dbReference>
<evidence type="ECO:0000313" key="10">
    <source>
        <dbReference type="Proteomes" id="UP000694559"/>
    </source>
</evidence>
<name>A0A8C6X7D4_NAJNA</name>
<comment type="subcellular location">
    <subcellularLocation>
        <location evidence="1">Nucleus</location>
    </subcellularLocation>
</comment>
<evidence type="ECO:0000256" key="4">
    <source>
        <dbReference type="ARBA" id="ARBA00022771"/>
    </source>
</evidence>
<dbReference type="Proteomes" id="UP000694559">
    <property type="component" value="Unplaced"/>
</dbReference>
<feature type="domain" description="C2H2-type" evidence="8">
    <location>
        <begin position="43"/>
        <end position="71"/>
    </location>
</feature>
<evidence type="ECO:0000256" key="2">
    <source>
        <dbReference type="ARBA" id="ARBA00022723"/>
    </source>
</evidence>
<evidence type="ECO:0000256" key="1">
    <source>
        <dbReference type="ARBA" id="ARBA00004123"/>
    </source>
</evidence>
<dbReference type="FunFam" id="3.30.160.60:FF:001818">
    <property type="entry name" value="GDNF-inducible zinc finger protein 1 isoform X1"/>
    <property type="match status" value="1"/>
</dbReference>
<keyword evidence="4 7" id="KW-0863">Zinc-finger</keyword>
<dbReference type="Ensembl" id="ENSNNAT00000010507.1">
    <property type="protein sequence ID" value="ENSNNAP00000010032.1"/>
    <property type="gene ID" value="ENSNNAG00000006694.1"/>
</dbReference>
<dbReference type="Gene3D" id="3.30.160.60">
    <property type="entry name" value="Classic Zinc Finger"/>
    <property type="match status" value="2"/>
</dbReference>
<keyword evidence="2" id="KW-0479">Metal-binding</keyword>
<dbReference type="PANTHER" id="PTHR24394:SF44">
    <property type="entry name" value="ZINC FINGER PROTEIN 271-LIKE"/>
    <property type="match status" value="1"/>
</dbReference>
<dbReference type="FunFam" id="3.30.160.60:FF:003139">
    <property type="entry name" value="Zinc finger protein 1144"/>
    <property type="match status" value="1"/>
</dbReference>
<keyword evidence="10" id="KW-1185">Reference proteome</keyword>
<evidence type="ECO:0000313" key="9">
    <source>
        <dbReference type="Ensembl" id="ENSNNAP00000010032.1"/>
    </source>
</evidence>
<keyword evidence="5" id="KW-0862">Zinc</keyword>
<reference evidence="9" key="2">
    <citation type="submission" date="2025-09" db="UniProtKB">
        <authorList>
            <consortium name="Ensembl"/>
        </authorList>
    </citation>
    <scope>IDENTIFICATION</scope>
</reference>
<sequence length="114" mass="12510">MYACISLTGERLFRCDVCGKHFGLSSKTALRLHERTHTGDKPYGCTECEAKFSQPSALKTHMRYEQTGRAFSSLAGSVIGCFFETANCNNRYKTGTGGMMVHLCTPLTDLLGMG</sequence>
<accession>A0A8C6X7D4</accession>
<keyword evidence="6" id="KW-0539">Nucleus</keyword>
<dbReference type="OrthoDB" id="10027876at2759"/>
<evidence type="ECO:0000256" key="3">
    <source>
        <dbReference type="ARBA" id="ARBA00022737"/>
    </source>
</evidence>
<evidence type="ECO:0000256" key="7">
    <source>
        <dbReference type="PROSITE-ProRule" id="PRU00042"/>
    </source>
</evidence>
<dbReference type="AlphaFoldDB" id="A0A8C6X7D4"/>
<dbReference type="GO" id="GO:0000981">
    <property type="term" value="F:DNA-binding transcription factor activity, RNA polymerase II-specific"/>
    <property type="evidence" value="ECO:0007669"/>
    <property type="project" value="TreeGrafter"/>
</dbReference>
<dbReference type="PROSITE" id="PS50157">
    <property type="entry name" value="ZINC_FINGER_C2H2_2"/>
    <property type="match status" value="2"/>
</dbReference>
<reference evidence="9" key="1">
    <citation type="submission" date="2025-08" db="UniProtKB">
        <authorList>
            <consortium name="Ensembl"/>
        </authorList>
    </citation>
    <scope>IDENTIFICATION</scope>
</reference>
<dbReference type="SMART" id="SM00355">
    <property type="entry name" value="ZnF_C2H2"/>
    <property type="match status" value="2"/>
</dbReference>